<evidence type="ECO:0000313" key="11">
    <source>
        <dbReference type="EMBL" id="KAL2634476.1"/>
    </source>
</evidence>
<evidence type="ECO:0000313" key="12">
    <source>
        <dbReference type="Proteomes" id="UP001605036"/>
    </source>
</evidence>
<feature type="zinc finger region" description="C3H1-type" evidence="7">
    <location>
        <begin position="134"/>
        <end position="161"/>
    </location>
</feature>
<sequence length="1721" mass="195843">MDQATNALKIKMKYLDKVKVIMLTSREEHHLSSMDNLKKLVYKTFPELEKLCENATAWRRVTLDMKCEDADGDLITIEYDGDLKSFLLWQKSNHLIFHLDTKERDSGGSSSLFLRQSPVIASSSAQNSVKAETRAKKQPCRYYARGHCKSGTNCTFSHDQDARQDRNGRPVEQPGPRNLINRSMPGTQREITNFGFWLREQLEREPIDNITFLSRAKGLDVLTKLVERKNLPSQWIDLLVKLITREEFRLSLMREYTNKVYGLLIGSTFLLQLHGHIITQLGTAKPQEIMPYLLLMEELQTRTTNGWKEVPLDGINSVIQRLEESGAKKELLLMVNCLIDHRNKLHRQAAISPADDETHFIGTEFRNISIVPNKAELLQPHLSVDLPVNLVGKRYTSVLSYLETHFRLLREDCIDPLRQGIYAFRNKQSSKELRIYQQRVDMEKIPFTKYLLDLERQVDPPFYLQRREKEDEFDFESVFPSMIANGGKSVINLLQDWPQFPSSLDRAQLHALKHGLTKELSIIQGPPGTGKTFLGLLLVRLLLANFKPAVPAEQTVEYTREIMRGLKMQRVVSKRYGRKGPILVICMTNHALDQFLEGIYKFERNVIRIGGRSKSTVLQDRTLKKLLEAERLIRGRTGHLVAKGRAWFERGLLEEEIEMCINQLNATRVKKNDLVNIATDEQIRNLFSVGMNSKETVERWLAGDVVPVENRHFYPFEESFEDLDKEPVDLKFEKRNATGKKKVFLLKRPAEERNQNEWQVQRRRGRLNRQRRRHPHMDNVNGGVRARGDEDEVQGGMFQLFQAMNVGEVPLDNLLDGREDTNEAQEVNPLQPDEEELHKGNQIGDQDEDQNEDQNEERDEAQDEQLQIQYFVDFPDVWRLNQEQRSILHEYWLDEIKMKYRKQLQTLTEQYENTCKAVNEIDEEINLTLLRRANVVGITTTAAARCQKILQALNSEIVIIEEAAEVLEGHVLACLNPGVKHLVLIGDHLQLRPSTAVYRLGTRHKLDVSMFERLLEGGVEHVALQEQRRMRPSFARLVKSLYPNLKDHESVTKYENVKGINSNLLFFDHTAEENSTTVDMSKVNTTEAKLVVELTLYLLKQDCYSAKNIAILTMYTGQIMEIKRILNERASATLSPKYLERIRKMHEKQARVVEDDEDSEEDEIVHEDTADITKLLPRVSSVDDYQGEEADIIILSLVRSNDIQTKEGEGTIGFLKTSNRICVALTRAKKGMYIFGNATLLAKRSDLWNKVIRVLQNDNALDTKFEFCCQNHPDTKTIVRKEEEFRLVADGGCSRPCEVQLVCGHVCPRRCHPGSHDDVICPKQCRRRASYPDVNISVKETVGSAKWEESTFLAYRSVEKFYHAAMPARPDAQLPVPLVRRNARSVACTAGVSFAAVSCVCLAGNYVHGGASTISMSLAEFEETDRCHQLQDCRHLFEVSGLDTWMDSDHTQVEEGRKSTAVKMKECPECKTPVWRSARYANVIKGKLAELEAVKEKMNGYEKTKEGQQVLEEGNPAKAFILFMEALKLNPALMEAHFGAGQALFKSKSYAHGAIFLSFVVEKSTYSSKVKSVLKSTRDLDKTLGTDKVVCPPPKDEVAVKAMLQLASALTFLGDFTGADKLCEVVLKSHPLNEDAMKIKEDAGKRLRAEVVQVMNLEVGERGHWFQCPNGHFYTIGECGGAMQESKCPDCKATVGGGSHKLAAGNTHAAIDGSSASAWPS</sequence>
<feature type="region of interest" description="Disordered" evidence="8">
    <location>
        <begin position="754"/>
        <end position="789"/>
    </location>
</feature>
<feature type="compositionally biased region" description="Basic residues" evidence="8">
    <location>
        <begin position="761"/>
        <end position="775"/>
    </location>
</feature>
<dbReference type="Pfam" id="PF00642">
    <property type="entry name" value="zf-CCCH"/>
    <property type="match status" value="1"/>
</dbReference>
<dbReference type="InterPro" id="IPR041679">
    <property type="entry name" value="DNA2/NAM7-like_C"/>
</dbReference>
<dbReference type="Gene3D" id="3.40.50.300">
    <property type="entry name" value="P-loop containing nucleotide triphosphate hydrolases"/>
    <property type="match status" value="3"/>
</dbReference>
<dbReference type="PANTHER" id="PTHR10887">
    <property type="entry name" value="DNA2/NAM7 HELICASE FAMILY"/>
    <property type="match status" value="1"/>
</dbReference>
<keyword evidence="2" id="KW-0963">Cytoplasm</keyword>
<evidence type="ECO:0000256" key="3">
    <source>
        <dbReference type="ARBA" id="ARBA00022723"/>
    </source>
</evidence>
<evidence type="ECO:0000259" key="10">
    <source>
        <dbReference type="PROSITE" id="PS51981"/>
    </source>
</evidence>
<accession>A0ABD1YV83</accession>
<dbReference type="GO" id="GO:0005737">
    <property type="term" value="C:cytoplasm"/>
    <property type="evidence" value="ECO:0007669"/>
    <property type="project" value="UniProtKB-SubCell"/>
</dbReference>
<dbReference type="SMART" id="SM00356">
    <property type="entry name" value="ZnF_C3H1"/>
    <property type="match status" value="1"/>
</dbReference>
<evidence type="ECO:0000256" key="6">
    <source>
        <dbReference type="ARBA" id="ARBA00022859"/>
    </source>
</evidence>
<dbReference type="PANTHER" id="PTHR10887:SF341">
    <property type="entry name" value="NFX1-TYPE ZINC FINGER-CONTAINING PROTEIN 1"/>
    <property type="match status" value="1"/>
</dbReference>
<feature type="domain" description="RZ-type" evidence="10">
    <location>
        <begin position="1643"/>
        <end position="1716"/>
    </location>
</feature>
<evidence type="ECO:0000256" key="8">
    <source>
        <dbReference type="SAM" id="MobiDB-lite"/>
    </source>
</evidence>
<evidence type="ECO:0000256" key="2">
    <source>
        <dbReference type="ARBA" id="ARBA00022490"/>
    </source>
</evidence>
<evidence type="ECO:0000259" key="9">
    <source>
        <dbReference type="PROSITE" id="PS50103"/>
    </source>
</evidence>
<dbReference type="PROSITE" id="PS50103">
    <property type="entry name" value="ZF_C3H1"/>
    <property type="match status" value="1"/>
</dbReference>
<dbReference type="CDD" id="cd06008">
    <property type="entry name" value="NF-X1-zinc-finger"/>
    <property type="match status" value="1"/>
</dbReference>
<dbReference type="InterPro" id="IPR036855">
    <property type="entry name" value="Znf_CCCH_sf"/>
</dbReference>
<dbReference type="Pfam" id="PF13087">
    <property type="entry name" value="AAA_12"/>
    <property type="match status" value="1"/>
</dbReference>
<dbReference type="GO" id="GO:0002376">
    <property type="term" value="P:immune system process"/>
    <property type="evidence" value="ECO:0007669"/>
    <property type="project" value="UniProtKB-KW"/>
</dbReference>
<keyword evidence="12" id="KW-1185">Reference proteome</keyword>
<dbReference type="Gene3D" id="1.25.40.10">
    <property type="entry name" value="Tetratricopeptide repeat domain"/>
    <property type="match status" value="1"/>
</dbReference>
<evidence type="ECO:0000256" key="4">
    <source>
        <dbReference type="ARBA" id="ARBA00022771"/>
    </source>
</evidence>
<evidence type="ECO:0000256" key="1">
    <source>
        <dbReference type="ARBA" id="ARBA00004496"/>
    </source>
</evidence>
<feature type="compositionally biased region" description="Basic and acidic residues" evidence="8">
    <location>
        <begin position="158"/>
        <end position="169"/>
    </location>
</feature>
<dbReference type="InterPro" id="IPR041677">
    <property type="entry name" value="DNA2/NAM7_AAA_11"/>
</dbReference>
<dbReference type="PROSITE" id="PS51981">
    <property type="entry name" value="ZF_RZ"/>
    <property type="match status" value="1"/>
</dbReference>
<keyword evidence="4 7" id="KW-0863">Zinc-finger</keyword>
<dbReference type="InterPro" id="IPR000571">
    <property type="entry name" value="Znf_CCCH"/>
</dbReference>
<dbReference type="InterPro" id="IPR047187">
    <property type="entry name" value="SF1_C_Upf1"/>
</dbReference>
<dbReference type="EMBL" id="JBHFFA010000003">
    <property type="protein sequence ID" value="KAL2634476.1"/>
    <property type="molecule type" value="Genomic_DNA"/>
</dbReference>
<comment type="subcellular location">
    <subcellularLocation>
        <location evidence="1">Cytoplasm</location>
    </subcellularLocation>
</comment>
<evidence type="ECO:0000256" key="7">
    <source>
        <dbReference type="PROSITE-ProRule" id="PRU00723"/>
    </source>
</evidence>
<dbReference type="InterPro" id="IPR027417">
    <property type="entry name" value="P-loop_NTPase"/>
</dbReference>
<dbReference type="InterPro" id="IPR046439">
    <property type="entry name" value="ZF_RZ_dom"/>
</dbReference>
<feature type="region of interest" description="Disordered" evidence="8">
    <location>
        <begin position="821"/>
        <end position="862"/>
    </location>
</feature>
<keyword evidence="5 7" id="KW-0862">Zinc</keyword>
<feature type="compositionally biased region" description="Acidic residues" evidence="8">
    <location>
        <begin position="845"/>
        <end position="862"/>
    </location>
</feature>
<keyword evidence="6" id="KW-0391">Immunity</keyword>
<protein>
    <recommendedName>
        <fullName evidence="13">NFX1-type zinc finger-containing protein 1</fullName>
    </recommendedName>
</protein>
<dbReference type="InterPro" id="IPR045055">
    <property type="entry name" value="DNA2/NAM7-like"/>
</dbReference>
<dbReference type="Pfam" id="PF13086">
    <property type="entry name" value="AAA_11"/>
    <property type="match status" value="2"/>
</dbReference>
<gene>
    <name evidence="11" type="ORF">R1flu_005955</name>
</gene>
<name>A0ABD1YV83_9MARC</name>
<proteinExistence type="predicted"/>
<dbReference type="GO" id="GO:0008270">
    <property type="term" value="F:zinc ion binding"/>
    <property type="evidence" value="ECO:0007669"/>
    <property type="project" value="UniProtKB-KW"/>
</dbReference>
<dbReference type="SUPFAM" id="SSF48452">
    <property type="entry name" value="TPR-like"/>
    <property type="match status" value="1"/>
</dbReference>
<evidence type="ECO:0000256" key="5">
    <source>
        <dbReference type="ARBA" id="ARBA00022833"/>
    </source>
</evidence>
<dbReference type="CDD" id="cd18808">
    <property type="entry name" value="SF1_C_Upf1"/>
    <property type="match status" value="1"/>
</dbReference>
<comment type="caution">
    <text evidence="11">The sequence shown here is derived from an EMBL/GenBank/DDBJ whole genome shotgun (WGS) entry which is preliminary data.</text>
</comment>
<organism evidence="11 12">
    <name type="scientific">Riccia fluitans</name>
    <dbReference type="NCBI Taxonomy" id="41844"/>
    <lineage>
        <taxon>Eukaryota</taxon>
        <taxon>Viridiplantae</taxon>
        <taxon>Streptophyta</taxon>
        <taxon>Embryophyta</taxon>
        <taxon>Marchantiophyta</taxon>
        <taxon>Marchantiopsida</taxon>
        <taxon>Marchantiidae</taxon>
        <taxon>Marchantiales</taxon>
        <taxon>Ricciaceae</taxon>
        <taxon>Riccia</taxon>
    </lineage>
</organism>
<reference evidence="11 12" key="1">
    <citation type="submission" date="2024-09" db="EMBL/GenBank/DDBJ databases">
        <title>Chromosome-scale assembly of Riccia fluitans.</title>
        <authorList>
            <person name="Paukszto L."/>
            <person name="Sawicki J."/>
            <person name="Karawczyk K."/>
            <person name="Piernik-Szablinska J."/>
            <person name="Szczecinska M."/>
            <person name="Mazdziarz M."/>
        </authorList>
    </citation>
    <scope>NUCLEOTIDE SEQUENCE [LARGE SCALE GENOMIC DNA]</scope>
    <source>
        <strain evidence="11">Rf_01</strain>
        <tissue evidence="11">Aerial parts of the thallus</tissue>
    </source>
</reference>
<keyword evidence="3 7" id="KW-0479">Metal-binding</keyword>
<feature type="region of interest" description="Disordered" evidence="8">
    <location>
        <begin position="154"/>
        <end position="183"/>
    </location>
</feature>
<feature type="domain" description="C3H1-type" evidence="9">
    <location>
        <begin position="134"/>
        <end position="161"/>
    </location>
</feature>
<dbReference type="InterPro" id="IPR011990">
    <property type="entry name" value="TPR-like_helical_dom_sf"/>
</dbReference>
<dbReference type="SUPFAM" id="SSF90229">
    <property type="entry name" value="CCCH zinc finger"/>
    <property type="match status" value="1"/>
</dbReference>
<dbReference type="SUPFAM" id="SSF52540">
    <property type="entry name" value="P-loop containing nucleoside triphosphate hydrolases"/>
    <property type="match status" value="1"/>
</dbReference>
<dbReference type="Pfam" id="PF20173">
    <property type="entry name" value="ZnF_RZ-type"/>
    <property type="match status" value="1"/>
</dbReference>
<dbReference type="Gene3D" id="4.10.1000.10">
    <property type="entry name" value="Zinc finger, CCCH-type"/>
    <property type="match status" value="1"/>
</dbReference>
<evidence type="ECO:0008006" key="13">
    <source>
        <dbReference type="Google" id="ProtNLM"/>
    </source>
</evidence>
<dbReference type="Proteomes" id="UP001605036">
    <property type="component" value="Unassembled WGS sequence"/>
</dbReference>